<dbReference type="EMBL" id="JXQQ01000028">
    <property type="protein sequence ID" value="KIQ32023.1"/>
    <property type="molecule type" value="Genomic_DNA"/>
</dbReference>
<organism evidence="1 2">
    <name type="scientific">Variovorax paradoxus</name>
    <dbReference type="NCBI Taxonomy" id="34073"/>
    <lineage>
        <taxon>Bacteria</taxon>
        <taxon>Pseudomonadati</taxon>
        <taxon>Pseudomonadota</taxon>
        <taxon>Betaproteobacteria</taxon>
        <taxon>Burkholderiales</taxon>
        <taxon>Comamonadaceae</taxon>
        <taxon>Variovorax</taxon>
    </lineage>
</organism>
<gene>
    <name evidence="1" type="ORF">RT97_13270</name>
</gene>
<comment type="caution">
    <text evidence="1">The sequence shown here is derived from an EMBL/GenBank/DDBJ whole genome shotgun (WGS) entry which is preliminary data.</text>
</comment>
<accession>A0A0D0LS64</accession>
<name>A0A0D0LS64_VARPD</name>
<evidence type="ECO:0000313" key="1">
    <source>
        <dbReference type="EMBL" id="KIQ32023.1"/>
    </source>
</evidence>
<dbReference type="Proteomes" id="UP000032067">
    <property type="component" value="Unassembled WGS sequence"/>
</dbReference>
<evidence type="ECO:0000313" key="2">
    <source>
        <dbReference type="Proteomes" id="UP000032067"/>
    </source>
</evidence>
<reference evidence="1 2" key="1">
    <citation type="submission" date="2014-12" db="EMBL/GenBank/DDBJ databases">
        <title>16Stimator: statistical estimation of ribosomal gene copy numbers from draft genome assemblies.</title>
        <authorList>
            <person name="Perisin M.A."/>
            <person name="Vetter M."/>
            <person name="Gilbert J.A."/>
            <person name="Bergelson J."/>
        </authorList>
    </citation>
    <scope>NUCLEOTIDE SEQUENCE [LARGE SCALE GENOMIC DNA]</scope>
    <source>
        <strain evidence="1 2">MEDvA23</strain>
    </source>
</reference>
<sequence>MVICIAGLPCCWANEGSAAPAQSAAPSRSNRARVRAGMAERGGVFVEGVTNEILRLSATFQRR</sequence>
<protein>
    <submittedName>
        <fullName evidence="1">Uncharacterized protein</fullName>
    </submittedName>
</protein>
<proteinExistence type="predicted"/>
<dbReference type="AlphaFoldDB" id="A0A0D0LS64"/>